<dbReference type="Gene3D" id="3.40.390.10">
    <property type="entry name" value="Collagenase (Catalytic Domain)"/>
    <property type="match status" value="1"/>
</dbReference>
<dbReference type="Proteomes" id="UP000230423">
    <property type="component" value="Unassembled WGS sequence"/>
</dbReference>
<dbReference type="PANTHER" id="PTHR11733">
    <property type="entry name" value="ZINC METALLOPROTEASE FAMILY M13 NEPRILYSIN-RELATED"/>
    <property type="match status" value="1"/>
</dbReference>
<feature type="non-terminal residue" evidence="2">
    <location>
        <position position="122"/>
    </location>
</feature>
<dbReference type="InterPro" id="IPR000718">
    <property type="entry name" value="Peptidase_M13"/>
</dbReference>
<keyword evidence="3" id="KW-1185">Reference proteome</keyword>
<dbReference type="EMBL" id="KZ398742">
    <property type="protein sequence ID" value="PIO54292.1"/>
    <property type="molecule type" value="Genomic_DNA"/>
</dbReference>
<dbReference type="Pfam" id="PF01431">
    <property type="entry name" value="Peptidase_M13"/>
    <property type="match status" value="1"/>
</dbReference>
<feature type="domain" description="Peptidase M13 C-terminal" evidence="1">
    <location>
        <begin position="5"/>
        <end position="122"/>
    </location>
</feature>
<protein>
    <submittedName>
        <fullName evidence="2">Peptidase family M13</fullName>
    </submittedName>
</protein>
<evidence type="ECO:0000313" key="2">
    <source>
        <dbReference type="EMBL" id="PIO54292.1"/>
    </source>
</evidence>
<sequence length="122" mass="13411">MAGFTGHELTHGFDDQGVQWDGTGVLSGWMDDTSKNAFGVMADCVVQEYNNFCPLNKTEYGTAACLDGAQTQGENIADNGGIHAAFRAYRNFINLYGPDPQLPDDLLQEFTNDQLFFLAFSQ</sequence>
<gene>
    <name evidence="2" type="ORF">TELCIR_24348</name>
</gene>
<dbReference type="SUPFAM" id="SSF55486">
    <property type="entry name" value="Metalloproteases ('zincins'), catalytic domain"/>
    <property type="match status" value="1"/>
</dbReference>
<dbReference type="GO" id="GO:0016485">
    <property type="term" value="P:protein processing"/>
    <property type="evidence" value="ECO:0007669"/>
    <property type="project" value="TreeGrafter"/>
</dbReference>
<dbReference type="OrthoDB" id="6475849at2759"/>
<accession>A0A2G9T9S0</accession>
<evidence type="ECO:0000259" key="1">
    <source>
        <dbReference type="Pfam" id="PF01431"/>
    </source>
</evidence>
<reference evidence="2 3" key="1">
    <citation type="submission" date="2015-09" db="EMBL/GenBank/DDBJ databases">
        <title>Draft genome of the parasitic nematode Teladorsagia circumcincta isolate WARC Sus (inbred).</title>
        <authorList>
            <person name="Mitreva M."/>
        </authorList>
    </citation>
    <scope>NUCLEOTIDE SEQUENCE [LARGE SCALE GENOMIC DNA]</scope>
    <source>
        <strain evidence="2 3">S</strain>
    </source>
</reference>
<dbReference type="InterPro" id="IPR024079">
    <property type="entry name" value="MetalloPept_cat_dom_sf"/>
</dbReference>
<dbReference type="AlphaFoldDB" id="A0A2G9T9S0"/>
<dbReference type="GO" id="GO:0005886">
    <property type="term" value="C:plasma membrane"/>
    <property type="evidence" value="ECO:0007669"/>
    <property type="project" value="TreeGrafter"/>
</dbReference>
<evidence type="ECO:0000313" key="3">
    <source>
        <dbReference type="Proteomes" id="UP000230423"/>
    </source>
</evidence>
<dbReference type="PROSITE" id="PS51885">
    <property type="entry name" value="NEPRILYSIN"/>
    <property type="match status" value="1"/>
</dbReference>
<proteinExistence type="predicted"/>
<dbReference type="InterPro" id="IPR018497">
    <property type="entry name" value="Peptidase_M13_C"/>
</dbReference>
<name>A0A2G9T9S0_TELCI</name>
<dbReference type="GO" id="GO:0004222">
    <property type="term" value="F:metalloendopeptidase activity"/>
    <property type="evidence" value="ECO:0007669"/>
    <property type="project" value="InterPro"/>
</dbReference>
<organism evidence="2 3">
    <name type="scientific">Teladorsagia circumcincta</name>
    <name type="common">Brown stomach worm</name>
    <name type="synonym">Ostertagia circumcincta</name>
    <dbReference type="NCBI Taxonomy" id="45464"/>
    <lineage>
        <taxon>Eukaryota</taxon>
        <taxon>Metazoa</taxon>
        <taxon>Ecdysozoa</taxon>
        <taxon>Nematoda</taxon>
        <taxon>Chromadorea</taxon>
        <taxon>Rhabditida</taxon>
        <taxon>Rhabditina</taxon>
        <taxon>Rhabditomorpha</taxon>
        <taxon>Strongyloidea</taxon>
        <taxon>Trichostrongylidae</taxon>
        <taxon>Teladorsagia</taxon>
    </lineage>
</organism>
<dbReference type="PANTHER" id="PTHR11733:SF240">
    <property type="entry name" value="GH14155P-RELATED"/>
    <property type="match status" value="1"/>
</dbReference>